<dbReference type="InterPro" id="IPR001387">
    <property type="entry name" value="Cro/C1-type_HTH"/>
</dbReference>
<dbReference type="Pfam" id="PF13560">
    <property type="entry name" value="HTH_31"/>
    <property type="match status" value="1"/>
</dbReference>
<dbReference type="Proteomes" id="UP001147653">
    <property type="component" value="Unassembled WGS sequence"/>
</dbReference>
<comment type="caution">
    <text evidence="2">The sequence shown here is derived from an EMBL/GenBank/DDBJ whole genome shotgun (WGS) entry which is preliminary data.</text>
</comment>
<name>A0A9X3N978_9ACTN</name>
<dbReference type="InterPro" id="IPR041413">
    <property type="entry name" value="MLTR_LBD"/>
</dbReference>
<dbReference type="PANTHER" id="PTHR35010">
    <property type="entry name" value="BLL4672 PROTEIN-RELATED"/>
    <property type="match status" value="1"/>
</dbReference>
<dbReference type="Gene3D" id="3.30.450.180">
    <property type="match status" value="1"/>
</dbReference>
<feature type="domain" description="HTH cro/C1-type" evidence="1">
    <location>
        <begin position="33"/>
        <end position="80"/>
    </location>
</feature>
<proteinExistence type="predicted"/>
<reference evidence="2" key="1">
    <citation type="submission" date="2022-10" db="EMBL/GenBank/DDBJ databases">
        <title>The WGS of Solirubrobacter phytolaccae KCTC 29190.</title>
        <authorList>
            <person name="Jiang Z."/>
        </authorList>
    </citation>
    <scope>NUCLEOTIDE SEQUENCE</scope>
    <source>
        <strain evidence="2">KCTC 29190</strain>
    </source>
</reference>
<organism evidence="2 3">
    <name type="scientific">Solirubrobacter phytolaccae</name>
    <dbReference type="NCBI Taxonomy" id="1404360"/>
    <lineage>
        <taxon>Bacteria</taxon>
        <taxon>Bacillati</taxon>
        <taxon>Actinomycetota</taxon>
        <taxon>Thermoleophilia</taxon>
        <taxon>Solirubrobacterales</taxon>
        <taxon>Solirubrobacteraceae</taxon>
        <taxon>Solirubrobacter</taxon>
    </lineage>
</organism>
<dbReference type="Pfam" id="PF17765">
    <property type="entry name" value="MLTR_LBD"/>
    <property type="match status" value="1"/>
</dbReference>
<dbReference type="PROSITE" id="PS50943">
    <property type="entry name" value="HTH_CROC1"/>
    <property type="match status" value="1"/>
</dbReference>
<evidence type="ECO:0000259" key="1">
    <source>
        <dbReference type="PROSITE" id="PS50943"/>
    </source>
</evidence>
<dbReference type="SMART" id="SM00530">
    <property type="entry name" value="HTH_XRE"/>
    <property type="match status" value="1"/>
</dbReference>
<gene>
    <name evidence="2" type="ORF">OJ997_17540</name>
</gene>
<evidence type="ECO:0000313" key="2">
    <source>
        <dbReference type="EMBL" id="MDA0182113.1"/>
    </source>
</evidence>
<dbReference type="SUPFAM" id="SSF47413">
    <property type="entry name" value="lambda repressor-like DNA-binding domains"/>
    <property type="match status" value="1"/>
</dbReference>
<dbReference type="EMBL" id="JAPDDP010000030">
    <property type="protein sequence ID" value="MDA0182113.1"/>
    <property type="molecule type" value="Genomic_DNA"/>
</dbReference>
<dbReference type="Gene3D" id="1.10.260.40">
    <property type="entry name" value="lambda repressor-like DNA-binding domains"/>
    <property type="match status" value="1"/>
</dbReference>
<dbReference type="RefSeq" id="WP_270026473.1">
    <property type="nucleotide sequence ID" value="NZ_JAPDDP010000030.1"/>
</dbReference>
<sequence length="267" mass="29388">MASKIGEFLRARRELVLPEDVGISVTTRRRVSGLRRDELALLAGISTEYYTRLEQGRDQHPSPQVLDALARALRLEEDATAHLHALAAPKPRPRRAERVRPSLVQLLAAWTETPAYVQGRHMDILAANALATAISPVFQPGRNLVHAAFLDAEFAALVDDHEAGVKRLVAALRANAGPDVEDPRLIELVGELSVRSDSFRRVWVRHDVRPLVGGGVHHMLHPQVGPLTLSFDKLRVAEAEDQTLVVYHAEPGSDSERALRLLGSVIA</sequence>
<protein>
    <submittedName>
        <fullName evidence="2">Helix-turn-helix transcriptional regulator</fullName>
    </submittedName>
</protein>
<accession>A0A9X3N978</accession>
<dbReference type="CDD" id="cd00093">
    <property type="entry name" value="HTH_XRE"/>
    <property type="match status" value="1"/>
</dbReference>
<keyword evidence="3" id="KW-1185">Reference proteome</keyword>
<dbReference type="GO" id="GO:0003677">
    <property type="term" value="F:DNA binding"/>
    <property type="evidence" value="ECO:0007669"/>
    <property type="project" value="InterPro"/>
</dbReference>
<dbReference type="InterPro" id="IPR010982">
    <property type="entry name" value="Lambda_DNA-bd_dom_sf"/>
</dbReference>
<evidence type="ECO:0000313" key="3">
    <source>
        <dbReference type="Proteomes" id="UP001147653"/>
    </source>
</evidence>
<dbReference type="PANTHER" id="PTHR35010:SF2">
    <property type="entry name" value="BLL4672 PROTEIN"/>
    <property type="match status" value="1"/>
</dbReference>
<dbReference type="AlphaFoldDB" id="A0A9X3N978"/>